<dbReference type="EMBL" id="JAACNH010000001">
    <property type="protein sequence ID" value="KAG8453262.1"/>
    <property type="molecule type" value="Genomic_DNA"/>
</dbReference>
<keyword evidence="1" id="KW-1133">Transmembrane helix</keyword>
<dbReference type="OrthoDB" id="10574651at2759"/>
<keyword evidence="1" id="KW-0472">Membrane</keyword>
<proteinExistence type="predicted"/>
<organism evidence="4 5">
    <name type="scientific">Hymenochirus boettgeri</name>
    <name type="common">Congo dwarf clawed frog</name>
    <dbReference type="NCBI Taxonomy" id="247094"/>
    <lineage>
        <taxon>Eukaryota</taxon>
        <taxon>Metazoa</taxon>
        <taxon>Chordata</taxon>
        <taxon>Craniata</taxon>
        <taxon>Vertebrata</taxon>
        <taxon>Euteleostomi</taxon>
        <taxon>Amphibia</taxon>
        <taxon>Batrachia</taxon>
        <taxon>Anura</taxon>
        <taxon>Pipoidea</taxon>
        <taxon>Pipidae</taxon>
        <taxon>Pipinae</taxon>
        <taxon>Hymenochirus</taxon>
    </lineage>
</organism>
<dbReference type="PROSITE" id="PS50835">
    <property type="entry name" value="IG_LIKE"/>
    <property type="match status" value="1"/>
</dbReference>
<feature type="signal peptide" evidence="2">
    <location>
        <begin position="1"/>
        <end position="17"/>
    </location>
</feature>
<evidence type="ECO:0000256" key="1">
    <source>
        <dbReference type="SAM" id="Phobius"/>
    </source>
</evidence>
<protein>
    <recommendedName>
        <fullName evidence="3">Ig-like domain-containing protein</fullName>
    </recommendedName>
</protein>
<dbReference type="Proteomes" id="UP000812440">
    <property type="component" value="Chromosome 1"/>
</dbReference>
<dbReference type="InterPro" id="IPR007110">
    <property type="entry name" value="Ig-like_dom"/>
</dbReference>
<keyword evidence="2" id="KW-0732">Signal</keyword>
<keyword evidence="1" id="KW-0812">Transmembrane</keyword>
<dbReference type="Gene3D" id="2.60.40.10">
    <property type="entry name" value="Immunoglobulins"/>
    <property type="match status" value="1"/>
</dbReference>
<feature type="domain" description="Ig-like" evidence="3">
    <location>
        <begin position="109"/>
        <end position="182"/>
    </location>
</feature>
<comment type="caution">
    <text evidence="4">The sequence shown here is derived from an EMBL/GenBank/DDBJ whole genome shotgun (WGS) entry which is preliminary data.</text>
</comment>
<feature type="chain" id="PRO_5035831941" description="Ig-like domain-containing protein" evidence="2">
    <location>
        <begin position="18"/>
        <end position="238"/>
    </location>
</feature>
<gene>
    <name evidence="4" type="ORF">GDO86_000045</name>
</gene>
<dbReference type="AlphaFoldDB" id="A0A8T2KA38"/>
<accession>A0A8T2KA38</accession>
<evidence type="ECO:0000259" key="3">
    <source>
        <dbReference type="PROSITE" id="PS50835"/>
    </source>
</evidence>
<keyword evidence="5" id="KW-1185">Reference proteome</keyword>
<feature type="transmembrane region" description="Helical" evidence="1">
    <location>
        <begin position="202"/>
        <end position="222"/>
    </location>
</feature>
<evidence type="ECO:0000313" key="5">
    <source>
        <dbReference type="Proteomes" id="UP000812440"/>
    </source>
</evidence>
<dbReference type="InterPro" id="IPR013783">
    <property type="entry name" value="Ig-like_fold"/>
</dbReference>
<reference evidence="4" key="1">
    <citation type="thesis" date="2020" institute="ProQuest LLC" country="789 East Eisenhower Parkway, Ann Arbor, MI, USA">
        <title>Comparative Genomics and Chromosome Evolution.</title>
        <authorList>
            <person name="Mudd A.B."/>
        </authorList>
    </citation>
    <scope>NUCLEOTIDE SEQUENCE</scope>
    <source>
        <strain evidence="4">Female2</strain>
        <tissue evidence="4">Blood</tissue>
    </source>
</reference>
<evidence type="ECO:0000256" key="2">
    <source>
        <dbReference type="SAM" id="SignalP"/>
    </source>
</evidence>
<name>A0A8T2KA38_9PIPI</name>
<sequence>MKLLLLCLVLGGWRVQGSPSGEDENIYGLKGELADFPCNYCSAYGDLYFLGSEKNRDSKTFVLYWEGDIDHVDRKYMDRIGSHNNGNVSLSGLTEEDGGWYQWDCDGKPNQVLYLHVCEPITNVTVLPSADGLHCNFTGTSLSVTWRMNNQSVTDYSLMSGDNRTLLVPQDGRKCGDYTCHVLDVRNRMHSAGESCNPRNRWVIFYIGLLIPLLFGLMFILISCGECQPGTFSPTANL</sequence>
<evidence type="ECO:0000313" key="4">
    <source>
        <dbReference type="EMBL" id="KAG8453262.1"/>
    </source>
</evidence>